<dbReference type="InterPro" id="IPR002347">
    <property type="entry name" value="SDR_fam"/>
</dbReference>
<dbReference type="PRINTS" id="PR00081">
    <property type="entry name" value="GDHRDH"/>
</dbReference>
<gene>
    <name evidence="5" type="ORF">QQX02_09525</name>
</gene>
<evidence type="ECO:0000256" key="1">
    <source>
        <dbReference type="ARBA" id="ARBA00006484"/>
    </source>
</evidence>
<dbReference type="EC" id="1.-.-.-" evidence="5"/>
<comment type="similarity">
    <text evidence="1 3">Belongs to the short-chain dehydrogenases/reductases (SDR) family.</text>
</comment>
<dbReference type="Proteomes" id="UP001172708">
    <property type="component" value="Unassembled WGS sequence"/>
</dbReference>
<sequence length="381" mass="39248">MFGRRDSKKTDENQAPVTEASTGPAADGPGATGLGGDTKIKDWLSHPQGGPVLREMLAQAGSDESQLKPVRNFAMKRLIPMSKGQFTEEKIAQLVVKAEAYDPSTAPAEPAPASAAPDSGEDDELELPDFAEVITEGRFAGRTVIVTGAGSGIGRATASRIAREGGRVIAADIDGSRLDALAAELEGVDLVTVVADITRQEDVDALVAAAGERIDGLANVAGIMDNMTPLHEVSDEVWDRVMAVNATGMFKLSRAVLPVMLEAHAGSIVNITSEAGLRGSAAGLAYTASKHAVVGLTKSSAFMYGPQGIRVNAVAPGPVITGIEASFDSDLGGRRIRTAMAAMPGPVGPESLAASITFLLSDDAHNVNGAILPSDGGWSAV</sequence>
<comment type="caution">
    <text evidence="5">The sequence shown here is derived from an EMBL/GenBank/DDBJ whole genome shotgun (WGS) entry which is preliminary data.</text>
</comment>
<keyword evidence="6" id="KW-1185">Reference proteome</keyword>
<feature type="compositionally biased region" description="Basic and acidic residues" evidence="4">
    <location>
        <begin position="1"/>
        <end position="12"/>
    </location>
</feature>
<dbReference type="GO" id="GO:0016491">
    <property type="term" value="F:oxidoreductase activity"/>
    <property type="evidence" value="ECO:0007669"/>
    <property type="project" value="UniProtKB-KW"/>
</dbReference>
<evidence type="ECO:0000256" key="3">
    <source>
        <dbReference type="RuleBase" id="RU000363"/>
    </source>
</evidence>
<evidence type="ECO:0000256" key="2">
    <source>
        <dbReference type="ARBA" id="ARBA00023002"/>
    </source>
</evidence>
<accession>A0ABT8GIR5</accession>
<evidence type="ECO:0000313" key="6">
    <source>
        <dbReference type="Proteomes" id="UP001172708"/>
    </source>
</evidence>
<dbReference type="CDD" id="cd05233">
    <property type="entry name" value="SDR_c"/>
    <property type="match status" value="1"/>
</dbReference>
<feature type="region of interest" description="Disordered" evidence="4">
    <location>
        <begin position="102"/>
        <end position="123"/>
    </location>
</feature>
<dbReference type="PANTHER" id="PTHR24321">
    <property type="entry name" value="DEHYDROGENASES, SHORT CHAIN"/>
    <property type="match status" value="1"/>
</dbReference>
<feature type="compositionally biased region" description="Low complexity" evidence="4">
    <location>
        <begin position="102"/>
        <end position="118"/>
    </location>
</feature>
<proteinExistence type="inferred from homology"/>
<dbReference type="InterPro" id="IPR036291">
    <property type="entry name" value="NAD(P)-bd_dom_sf"/>
</dbReference>
<reference evidence="5" key="1">
    <citation type="submission" date="2023-06" db="EMBL/GenBank/DDBJ databases">
        <title>Egi l300058.</title>
        <authorList>
            <person name="Gao L."/>
            <person name="Fang B.-Z."/>
            <person name="Li W.-J."/>
        </authorList>
    </citation>
    <scope>NUCLEOTIDE SEQUENCE</scope>
    <source>
        <strain evidence="5">EGI L300058</strain>
    </source>
</reference>
<evidence type="ECO:0000256" key="4">
    <source>
        <dbReference type="SAM" id="MobiDB-lite"/>
    </source>
</evidence>
<feature type="region of interest" description="Disordered" evidence="4">
    <location>
        <begin position="1"/>
        <end position="68"/>
    </location>
</feature>
<dbReference type="PRINTS" id="PR00080">
    <property type="entry name" value="SDRFAMILY"/>
</dbReference>
<dbReference type="RefSeq" id="WP_301142690.1">
    <property type="nucleotide sequence ID" value="NZ_JAUHQA010000001.1"/>
</dbReference>
<dbReference type="Pfam" id="PF00106">
    <property type="entry name" value="adh_short"/>
    <property type="match status" value="1"/>
</dbReference>
<protein>
    <submittedName>
        <fullName evidence="5">SDR family oxidoreductase</fullName>
        <ecNumber evidence="5">1.-.-.-</ecNumber>
    </submittedName>
</protein>
<dbReference type="EMBL" id="JAUHQA010000001">
    <property type="protein sequence ID" value="MDN4481161.1"/>
    <property type="molecule type" value="Genomic_DNA"/>
</dbReference>
<dbReference type="SUPFAM" id="SSF51735">
    <property type="entry name" value="NAD(P)-binding Rossmann-fold domains"/>
    <property type="match status" value="1"/>
</dbReference>
<name>A0ABT8GIR5_9MICO</name>
<organism evidence="5 6">
    <name type="scientific">Demequina muriae</name>
    <dbReference type="NCBI Taxonomy" id="3051664"/>
    <lineage>
        <taxon>Bacteria</taxon>
        <taxon>Bacillati</taxon>
        <taxon>Actinomycetota</taxon>
        <taxon>Actinomycetes</taxon>
        <taxon>Micrococcales</taxon>
        <taxon>Demequinaceae</taxon>
        <taxon>Demequina</taxon>
    </lineage>
</organism>
<dbReference type="PANTHER" id="PTHR24321:SF8">
    <property type="entry name" value="ESTRADIOL 17-BETA-DEHYDROGENASE 8-RELATED"/>
    <property type="match status" value="1"/>
</dbReference>
<dbReference type="Gene3D" id="3.40.50.720">
    <property type="entry name" value="NAD(P)-binding Rossmann-like Domain"/>
    <property type="match status" value="1"/>
</dbReference>
<evidence type="ECO:0000313" key="5">
    <source>
        <dbReference type="EMBL" id="MDN4481161.1"/>
    </source>
</evidence>
<keyword evidence="2 5" id="KW-0560">Oxidoreductase</keyword>